<organism evidence="2 3">
    <name type="scientific">Trichoderma ghanense</name>
    <dbReference type="NCBI Taxonomy" id="65468"/>
    <lineage>
        <taxon>Eukaryota</taxon>
        <taxon>Fungi</taxon>
        <taxon>Dikarya</taxon>
        <taxon>Ascomycota</taxon>
        <taxon>Pezizomycotina</taxon>
        <taxon>Sordariomycetes</taxon>
        <taxon>Hypocreomycetidae</taxon>
        <taxon>Hypocreales</taxon>
        <taxon>Hypocreaceae</taxon>
        <taxon>Trichoderma</taxon>
    </lineage>
</organism>
<name>A0ABY2HFX9_9HYPO</name>
<evidence type="ECO:0000256" key="1">
    <source>
        <dbReference type="SAM" id="MobiDB-lite"/>
    </source>
</evidence>
<feature type="compositionally biased region" description="Polar residues" evidence="1">
    <location>
        <begin position="222"/>
        <end position="234"/>
    </location>
</feature>
<evidence type="ECO:0000313" key="2">
    <source>
        <dbReference type="EMBL" id="TFB06235.1"/>
    </source>
</evidence>
<feature type="compositionally biased region" description="Low complexity" evidence="1">
    <location>
        <begin position="302"/>
        <end position="311"/>
    </location>
</feature>
<dbReference type="GeneID" id="300573831"/>
<feature type="compositionally biased region" description="Basic and acidic residues" evidence="1">
    <location>
        <begin position="313"/>
        <end position="331"/>
    </location>
</feature>
<proteinExistence type="predicted"/>
<feature type="compositionally biased region" description="Basic and acidic residues" evidence="1">
    <location>
        <begin position="390"/>
        <end position="424"/>
    </location>
</feature>
<sequence length="497" mass="56545">MPPFENAPPDYKRRTLRIWYDQVEPDLRDPELLWGTAWERFNTVKIPVLPDEEYFERALEIAKVAKDREDFHRIFRERNAKDWEELLDLMSATTRHASWHHDDFPCDDAWRKTRKASQTGSLIHFVRLLKGVAFGWEADEVRETQIDNVPSGENARIGAEYTDQGEVFPGLEDLDWEEEMALRRDQSENVTYHGYVTFFPASEPASKAPDAAVCADGDVSLMQQNPAPSRAASNSEDDRSKETQRLQRTRKRLRLSDDIINVPEPNQASIPPSADNGSVIGGSRPPSTDNDRAYKRQKLDDSTATSNTNSSCQHDESISKKRPICGDDGGRGHKRRKLNPSSQKHQEPQPSASRINKRPICDDGNEQQGHKRQKLDSSSQQHADANSHGPKIDKSMPKKRPICDDEHDNDDGNLHDDGNDNDGHSHKRQRLESSSQQPTEADSDKPRISSKQDSRRGRRKRSNANRAPGTIKTRSLNRVRPSTFWELDHTGKASIRI</sequence>
<feature type="compositionally biased region" description="Basic and acidic residues" evidence="1">
    <location>
        <begin position="442"/>
        <end position="455"/>
    </location>
</feature>
<accession>A0ABY2HFX9</accession>
<dbReference type="EMBL" id="PPTA01000002">
    <property type="protein sequence ID" value="TFB06235.1"/>
    <property type="molecule type" value="Genomic_DNA"/>
</dbReference>
<feature type="region of interest" description="Disordered" evidence="1">
    <location>
        <begin position="222"/>
        <end position="477"/>
    </location>
</feature>
<evidence type="ECO:0000313" key="3">
    <source>
        <dbReference type="Proteomes" id="UP001642720"/>
    </source>
</evidence>
<feature type="compositionally biased region" description="Basic and acidic residues" evidence="1">
    <location>
        <begin position="289"/>
        <end position="301"/>
    </location>
</feature>
<reference evidence="2 3" key="1">
    <citation type="submission" date="2018-01" db="EMBL/GenBank/DDBJ databases">
        <title>Genome characterization of the sugarcane-associated fungus Trichoderma ghanense CCMA-1212 and their application in lignocelulose bioconversion.</title>
        <authorList>
            <person name="Steindorff A.S."/>
            <person name="Mendes T.D."/>
            <person name="Vilela E.S.D."/>
            <person name="Rodrigues D.S."/>
            <person name="Formighieri E.F."/>
            <person name="Melo I.S."/>
            <person name="Favaro L.C.L."/>
        </authorList>
    </citation>
    <scope>NUCLEOTIDE SEQUENCE [LARGE SCALE GENOMIC DNA]</scope>
    <source>
        <strain evidence="2 3">CCMA-1212</strain>
    </source>
</reference>
<comment type="caution">
    <text evidence="2">The sequence shown here is derived from an EMBL/GenBank/DDBJ whole genome shotgun (WGS) entry which is preliminary data.</text>
</comment>
<keyword evidence="3" id="KW-1185">Reference proteome</keyword>
<feature type="compositionally biased region" description="Basic and acidic residues" evidence="1">
    <location>
        <begin position="236"/>
        <end position="245"/>
    </location>
</feature>
<gene>
    <name evidence="2" type="ORF">CCMA1212_001976</name>
</gene>
<dbReference type="RefSeq" id="XP_073562436.1">
    <property type="nucleotide sequence ID" value="XM_073699381.1"/>
</dbReference>
<protein>
    <submittedName>
        <fullName evidence="2">Uncharacterized protein</fullName>
    </submittedName>
</protein>
<feature type="compositionally biased region" description="Polar residues" evidence="1">
    <location>
        <begin position="339"/>
        <end position="354"/>
    </location>
</feature>
<dbReference type="Proteomes" id="UP001642720">
    <property type="component" value="Unassembled WGS sequence"/>
</dbReference>